<proteinExistence type="predicted"/>
<dbReference type="SMART" id="SM00186">
    <property type="entry name" value="FBG"/>
    <property type="match status" value="1"/>
</dbReference>
<dbReference type="InterPro" id="IPR050373">
    <property type="entry name" value="Fibrinogen_C-term_domain"/>
</dbReference>
<dbReference type="InterPro" id="IPR036056">
    <property type="entry name" value="Fibrinogen-like_C"/>
</dbReference>
<dbReference type="EMBL" id="JH817811">
    <property type="protein sequence ID" value="EKC19002.1"/>
    <property type="molecule type" value="Genomic_DNA"/>
</dbReference>
<dbReference type="PANTHER" id="PTHR19143">
    <property type="entry name" value="FIBRINOGEN/TENASCIN/ANGIOPOEITIN"/>
    <property type="match status" value="1"/>
</dbReference>
<name>K1P5X8_MAGGI</name>
<evidence type="ECO:0000313" key="1">
    <source>
        <dbReference type="EMBL" id="EKC19002.1"/>
    </source>
</evidence>
<reference evidence="1" key="1">
    <citation type="journal article" date="2012" name="Nature">
        <title>The oyster genome reveals stress adaptation and complexity of shell formation.</title>
        <authorList>
            <person name="Zhang G."/>
            <person name="Fang X."/>
            <person name="Guo X."/>
            <person name="Li L."/>
            <person name="Luo R."/>
            <person name="Xu F."/>
            <person name="Yang P."/>
            <person name="Zhang L."/>
            <person name="Wang X."/>
            <person name="Qi H."/>
            <person name="Xiong Z."/>
            <person name="Que H."/>
            <person name="Xie Y."/>
            <person name="Holland P.W."/>
            <person name="Paps J."/>
            <person name="Zhu Y."/>
            <person name="Wu F."/>
            <person name="Chen Y."/>
            <person name="Wang J."/>
            <person name="Peng C."/>
            <person name="Meng J."/>
            <person name="Yang L."/>
            <person name="Liu J."/>
            <person name="Wen B."/>
            <person name="Zhang N."/>
            <person name="Huang Z."/>
            <person name="Zhu Q."/>
            <person name="Feng Y."/>
            <person name="Mount A."/>
            <person name="Hedgecock D."/>
            <person name="Xu Z."/>
            <person name="Liu Y."/>
            <person name="Domazet-Loso T."/>
            <person name="Du Y."/>
            <person name="Sun X."/>
            <person name="Zhang S."/>
            <person name="Liu B."/>
            <person name="Cheng P."/>
            <person name="Jiang X."/>
            <person name="Li J."/>
            <person name="Fan D."/>
            <person name="Wang W."/>
            <person name="Fu W."/>
            <person name="Wang T."/>
            <person name="Wang B."/>
            <person name="Zhang J."/>
            <person name="Peng Z."/>
            <person name="Li Y."/>
            <person name="Li N."/>
            <person name="Wang J."/>
            <person name="Chen M."/>
            <person name="He Y."/>
            <person name="Tan F."/>
            <person name="Song X."/>
            <person name="Zheng Q."/>
            <person name="Huang R."/>
            <person name="Yang H."/>
            <person name="Du X."/>
            <person name="Chen L."/>
            <person name="Yang M."/>
            <person name="Gaffney P.M."/>
            <person name="Wang S."/>
            <person name="Luo L."/>
            <person name="She Z."/>
            <person name="Ming Y."/>
            <person name="Huang W."/>
            <person name="Zhang S."/>
            <person name="Huang B."/>
            <person name="Zhang Y."/>
            <person name="Qu T."/>
            <person name="Ni P."/>
            <person name="Miao G."/>
            <person name="Wang J."/>
            <person name="Wang Q."/>
            <person name="Steinberg C.E."/>
            <person name="Wang H."/>
            <person name="Li N."/>
            <person name="Qian L."/>
            <person name="Zhang G."/>
            <person name="Li Y."/>
            <person name="Yang H."/>
            <person name="Liu X."/>
            <person name="Wang J."/>
            <person name="Yin Y."/>
            <person name="Wang J."/>
        </authorList>
    </citation>
    <scope>NUCLEOTIDE SEQUENCE [LARGE SCALE GENOMIC DNA]</scope>
    <source>
        <strain evidence="1">05x7-T-G4-1.051#20</strain>
    </source>
</reference>
<dbReference type="InterPro" id="IPR014716">
    <property type="entry name" value="Fibrinogen_a/b/g_C_1"/>
</dbReference>
<dbReference type="AlphaFoldDB" id="K1P5X8"/>
<dbReference type="PROSITE" id="PS51406">
    <property type="entry name" value="FIBRINOGEN_C_2"/>
    <property type="match status" value="1"/>
</dbReference>
<dbReference type="HOGENOM" id="CLU_038628_11_1_1"/>
<accession>K1P5X8</accession>
<protein>
    <submittedName>
        <fullName evidence="1">Tenascin-R</fullName>
    </submittedName>
</protein>
<dbReference type="InterPro" id="IPR002181">
    <property type="entry name" value="Fibrinogen_a/b/g_C_dom"/>
</dbReference>
<sequence length="98" mass="11075">MNTVVLSGLCTTNVIVGDCLDYHNNMKFSTLDQDNDGNSSNCATDWKSAGWFNACFHTNLNGQYTDSEKIANKYITWYWLKNSALSLKSIQLMVRPRA</sequence>
<dbReference type="Gene3D" id="3.90.215.10">
    <property type="entry name" value="Gamma Fibrinogen, chain A, domain 1"/>
    <property type="match status" value="1"/>
</dbReference>
<gene>
    <name evidence="1" type="ORF">CGI_10010122</name>
</gene>
<dbReference type="Pfam" id="PF00147">
    <property type="entry name" value="Fibrinogen_C"/>
    <property type="match status" value="1"/>
</dbReference>
<dbReference type="SUPFAM" id="SSF56496">
    <property type="entry name" value="Fibrinogen C-terminal domain-like"/>
    <property type="match status" value="1"/>
</dbReference>
<organism evidence="1">
    <name type="scientific">Magallana gigas</name>
    <name type="common">Pacific oyster</name>
    <name type="synonym">Crassostrea gigas</name>
    <dbReference type="NCBI Taxonomy" id="29159"/>
    <lineage>
        <taxon>Eukaryota</taxon>
        <taxon>Metazoa</taxon>
        <taxon>Spiralia</taxon>
        <taxon>Lophotrochozoa</taxon>
        <taxon>Mollusca</taxon>
        <taxon>Bivalvia</taxon>
        <taxon>Autobranchia</taxon>
        <taxon>Pteriomorphia</taxon>
        <taxon>Ostreida</taxon>
        <taxon>Ostreoidea</taxon>
        <taxon>Ostreidae</taxon>
        <taxon>Magallana</taxon>
    </lineage>
</organism>
<dbReference type="GO" id="GO:0005615">
    <property type="term" value="C:extracellular space"/>
    <property type="evidence" value="ECO:0007669"/>
    <property type="project" value="TreeGrafter"/>
</dbReference>
<dbReference type="PANTHER" id="PTHR19143:SF327">
    <property type="entry name" value="FI21813P1-RELATED"/>
    <property type="match status" value="1"/>
</dbReference>
<dbReference type="InParanoid" id="K1P5X8"/>